<feature type="region of interest" description="Disordered" evidence="1">
    <location>
        <begin position="283"/>
        <end position="307"/>
    </location>
</feature>
<proteinExistence type="predicted"/>
<evidence type="ECO:0000313" key="3">
    <source>
        <dbReference type="Proteomes" id="UP001397290"/>
    </source>
</evidence>
<reference evidence="2 3" key="1">
    <citation type="submission" date="2020-02" db="EMBL/GenBank/DDBJ databases">
        <title>Comparative genomics of the hypocrealean fungal genus Beauvera.</title>
        <authorList>
            <person name="Showalter D.N."/>
            <person name="Bushley K.E."/>
            <person name="Rehner S.A."/>
        </authorList>
    </citation>
    <scope>NUCLEOTIDE SEQUENCE [LARGE SCALE GENOMIC DNA]</scope>
    <source>
        <strain evidence="2 3">ARSEF4384</strain>
    </source>
</reference>
<evidence type="ECO:0000313" key="2">
    <source>
        <dbReference type="EMBL" id="KAK8144238.1"/>
    </source>
</evidence>
<comment type="caution">
    <text evidence="2">The sequence shown here is derived from an EMBL/GenBank/DDBJ whole genome shotgun (WGS) entry which is preliminary data.</text>
</comment>
<protein>
    <submittedName>
        <fullName evidence="2">Uncharacterized protein</fullName>
    </submittedName>
</protein>
<name>A0AAW0RQJ6_9HYPO</name>
<organism evidence="2 3">
    <name type="scientific">Beauveria asiatica</name>
    <dbReference type="NCBI Taxonomy" id="1069075"/>
    <lineage>
        <taxon>Eukaryota</taxon>
        <taxon>Fungi</taxon>
        <taxon>Dikarya</taxon>
        <taxon>Ascomycota</taxon>
        <taxon>Pezizomycotina</taxon>
        <taxon>Sordariomycetes</taxon>
        <taxon>Hypocreomycetidae</taxon>
        <taxon>Hypocreales</taxon>
        <taxon>Cordycipitaceae</taxon>
        <taxon>Beauveria</taxon>
    </lineage>
</organism>
<dbReference type="AlphaFoldDB" id="A0AAW0RQJ6"/>
<dbReference type="EMBL" id="JAAHCF010000411">
    <property type="protein sequence ID" value="KAK8144238.1"/>
    <property type="molecule type" value="Genomic_DNA"/>
</dbReference>
<sequence>MINDDLEIVHVKNLAEGAKLDVALCVVAEGRWSTGGDYSDSSQNGADTILGALSLAISAWRESACAATFDTITARAARRDVALQNSRCTGTPALRGGPGAGHEKQHGRVRQDADLDEATKDAITQAEMLRQRAERMADWEGHVVSGIVIHNEAMPTPFVLVPFLKDPSVCCEMIQSRKSWRKLGRGTQQRYLATPSVLLPTSIDYVSGGHSPIAHYIKASKPYSFRATLAIGKTGPTLCGELQAILFLSSLAYQHHHARGPRLPHGECSVKTRRHPVWSDHVKDANTQSSSAERATDMTGLVHTRRG</sequence>
<feature type="region of interest" description="Disordered" evidence="1">
    <location>
        <begin position="88"/>
        <end position="112"/>
    </location>
</feature>
<dbReference type="Proteomes" id="UP001397290">
    <property type="component" value="Unassembled WGS sequence"/>
</dbReference>
<keyword evidence="3" id="KW-1185">Reference proteome</keyword>
<accession>A0AAW0RQJ6</accession>
<feature type="compositionally biased region" description="Basic and acidic residues" evidence="1">
    <location>
        <begin position="101"/>
        <end position="112"/>
    </location>
</feature>
<gene>
    <name evidence="2" type="ORF">G3M48_006121</name>
</gene>
<evidence type="ECO:0000256" key="1">
    <source>
        <dbReference type="SAM" id="MobiDB-lite"/>
    </source>
</evidence>